<feature type="non-terminal residue" evidence="1">
    <location>
        <position position="176"/>
    </location>
</feature>
<evidence type="ECO:0000313" key="2">
    <source>
        <dbReference type="Proteomes" id="UP000217790"/>
    </source>
</evidence>
<reference evidence="2" key="1">
    <citation type="journal article" date="2017" name="Nat. Ecol. Evol.">
        <title>Genome expansion and lineage-specific genetic innovations in the forest pathogenic fungi Armillaria.</title>
        <authorList>
            <person name="Sipos G."/>
            <person name="Prasanna A.N."/>
            <person name="Walter M.C."/>
            <person name="O'Connor E."/>
            <person name="Balint B."/>
            <person name="Krizsan K."/>
            <person name="Kiss B."/>
            <person name="Hess J."/>
            <person name="Varga T."/>
            <person name="Slot J."/>
            <person name="Riley R."/>
            <person name="Boka B."/>
            <person name="Rigling D."/>
            <person name="Barry K."/>
            <person name="Lee J."/>
            <person name="Mihaltcheva S."/>
            <person name="LaButti K."/>
            <person name="Lipzen A."/>
            <person name="Waldron R."/>
            <person name="Moloney N.M."/>
            <person name="Sperisen C."/>
            <person name="Kredics L."/>
            <person name="Vagvoelgyi C."/>
            <person name="Patrignani A."/>
            <person name="Fitzpatrick D."/>
            <person name="Nagy I."/>
            <person name="Doyle S."/>
            <person name="Anderson J.B."/>
            <person name="Grigoriev I.V."/>
            <person name="Gueldener U."/>
            <person name="Muensterkoetter M."/>
            <person name="Nagy L.G."/>
        </authorList>
    </citation>
    <scope>NUCLEOTIDE SEQUENCE [LARGE SCALE GENOMIC DNA]</scope>
    <source>
        <strain evidence="2">Ar21-2</strain>
    </source>
</reference>
<name>A0A2H3D0E8_ARMGA</name>
<dbReference type="AlphaFoldDB" id="A0A2H3D0E8"/>
<dbReference type="EMBL" id="KZ293737">
    <property type="protein sequence ID" value="PBK80996.1"/>
    <property type="molecule type" value="Genomic_DNA"/>
</dbReference>
<dbReference type="OrthoDB" id="3268696at2759"/>
<organism evidence="1 2">
    <name type="scientific">Armillaria gallica</name>
    <name type="common">Bulbous honey fungus</name>
    <name type="synonym">Armillaria bulbosa</name>
    <dbReference type="NCBI Taxonomy" id="47427"/>
    <lineage>
        <taxon>Eukaryota</taxon>
        <taxon>Fungi</taxon>
        <taxon>Dikarya</taxon>
        <taxon>Basidiomycota</taxon>
        <taxon>Agaricomycotina</taxon>
        <taxon>Agaricomycetes</taxon>
        <taxon>Agaricomycetidae</taxon>
        <taxon>Agaricales</taxon>
        <taxon>Marasmiineae</taxon>
        <taxon>Physalacriaceae</taxon>
        <taxon>Armillaria</taxon>
    </lineage>
</organism>
<proteinExistence type="predicted"/>
<dbReference type="OMA" id="SFRPADY"/>
<feature type="non-terminal residue" evidence="1">
    <location>
        <position position="1"/>
    </location>
</feature>
<keyword evidence="2" id="KW-1185">Reference proteome</keyword>
<gene>
    <name evidence="1" type="ORF">ARMGADRAFT_871201</name>
</gene>
<dbReference type="InParanoid" id="A0A2H3D0E8"/>
<accession>A0A2H3D0E8</accession>
<protein>
    <submittedName>
        <fullName evidence="1">Uncharacterized protein</fullName>
    </submittedName>
</protein>
<dbReference type="Proteomes" id="UP000217790">
    <property type="component" value="Unassembled WGS sequence"/>
</dbReference>
<evidence type="ECO:0000313" key="1">
    <source>
        <dbReference type="EMBL" id="PBK80996.1"/>
    </source>
</evidence>
<sequence>PIPPIISFRPADYKFSVRDYQAYVENRTNILSKPRSCAALLRGGIVWRLAKEHLSLDAALHGPSSTVIQSRTGYVFGDKDDAWSLWDDDLVGDEADLICGLHKCYTGHGVQVAYKSWWPLPYTWDAAGVNMGFWSDENERWYQQRLWEILDGKAEPLGAEQWQNKLRGYPATRKLQ</sequence>